<comment type="caution">
    <text evidence="6">The sequence shown here is derived from an EMBL/GenBank/DDBJ whole genome shotgun (WGS) entry which is preliminary data.</text>
</comment>
<dbReference type="Pfam" id="PF12848">
    <property type="entry name" value="ABC_tran_Xtn"/>
    <property type="match status" value="1"/>
</dbReference>
<protein>
    <recommendedName>
        <fullName evidence="5">ABC transporter domain-containing protein</fullName>
    </recommendedName>
</protein>
<dbReference type="Gene3D" id="3.40.50.300">
    <property type="entry name" value="P-loop containing nucleotide triphosphate hydrolases"/>
    <property type="match status" value="2"/>
</dbReference>
<dbReference type="InterPro" id="IPR017871">
    <property type="entry name" value="ABC_transporter-like_CS"/>
</dbReference>
<keyword evidence="2" id="KW-0547">Nucleotide-binding</keyword>
<evidence type="ECO:0000259" key="5">
    <source>
        <dbReference type="PROSITE" id="PS50893"/>
    </source>
</evidence>
<dbReference type="Proteomes" id="UP000803884">
    <property type="component" value="Unassembled WGS sequence"/>
</dbReference>
<dbReference type="PANTHER" id="PTHR19211">
    <property type="entry name" value="ATP-BINDING TRANSPORT PROTEIN-RELATED"/>
    <property type="match status" value="1"/>
</dbReference>
<feature type="region of interest" description="Disordered" evidence="4">
    <location>
        <begin position="74"/>
        <end position="96"/>
    </location>
</feature>
<name>A0AB34KPS9_9PEZI</name>
<keyword evidence="1" id="KW-0677">Repeat</keyword>
<organism evidence="6 7">
    <name type="scientific">Cladosporium halotolerans</name>
    <dbReference type="NCBI Taxonomy" id="1052096"/>
    <lineage>
        <taxon>Eukaryota</taxon>
        <taxon>Fungi</taxon>
        <taxon>Dikarya</taxon>
        <taxon>Ascomycota</taxon>
        <taxon>Pezizomycotina</taxon>
        <taxon>Dothideomycetes</taxon>
        <taxon>Dothideomycetidae</taxon>
        <taxon>Cladosporiales</taxon>
        <taxon>Cladosporiaceae</taxon>
        <taxon>Cladosporium</taxon>
    </lineage>
</organism>
<dbReference type="GO" id="GO:0005524">
    <property type="term" value="F:ATP binding"/>
    <property type="evidence" value="ECO:0007669"/>
    <property type="project" value="UniProtKB-KW"/>
</dbReference>
<dbReference type="AlphaFoldDB" id="A0AB34KPS9"/>
<feature type="region of interest" description="Disordered" evidence="4">
    <location>
        <begin position="440"/>
        <end position="462"/>
    </location>
</feature>
<dbReference type="InterPro" id="IPR027417">
    <property type="entry name" value="P-loop_NTPase"/>
</dbReference>
<dbReference type="CDD" id="cd03221">
    <property type="entry name" value="ABCF_EF-3"/>
    <property type="match status" value="1"/>
</dbReference>
<keyword evidence="3" id="KW-0067">ATP-binding</keyword>
<gene>
    <name evidence="6" type="ORF">WHR41_04594</name>
</gene>
<feature type="domain" description="ABC transporter" evidence="5">
    <location>
        <begin position="522"/>
        <end position="750"/>
    </location>
</feature>
<evidence type="ECO:0000313" key="7">
    <source>
        <dbReference type="Proteomes" id="UP000803884"/>
    </source>
</evidence>
<dbReference type="GO" id="GO:0016887">
    <property type="term" value="F:ATP hydrolysis activity"/>
    <property type="evidence" value="ECO:0007669"/>
    <property type="project" value="InterPro"/>
</dbReference>
<proteinExistence type="predicted"/>
<feature type="compositionally biased region" description="Acidic residues" evidence="4">
    <location>
        <begin position="721"/>
        <end position="737"/>
    </location>
</feature>
<evidence type="ECO:0000256" key="2">
    <source>
        <dbReference type="ARBA" id="ARBA00022741"/>
    </source>
</evidence>
<dbReference type="PROSITE" id="PS00211">
    <property type="entry name" value="ABC_TRANSPORTER_1"/>
    <property type="match status" value="1"/>
</dbReference>
<dbReference type="PROSITE" id="PS50893">
    <property type="entry name" value="ABC_TRANSPORTER_2"/>
    <property type="match status" value="2"/>
</dbReference>
<evidence type="ECO:0000256" key="1">
    <source>
        <dbReference type="ARBA" id="ARBA00022737"/>
    </source>
</evidence>
<dbReference type="PANTHER" id="PTHR19211:SF135">
    <property type="entry name" value="ATPASE, PUTATIVE (AFU_ORTHOLOGUE AFUA_1G16440)-RELATED"/>
    <property type="match status" value="1"/>
</dbReference>
<dbReference type="SMART" id="SM00382">
    <property type="entry name" value="AAA"/>
    <property type="match status" value="2"/>
</dbReference>
<dbReference type="InterPro" id="IPR032781">
    <property type="entry name" value="ABC_tran_Xtn"/>
</dbReference>
<feature type="compositionally biased region" description="Polar residues" evidence="4">
    <location>
        <begin position="79"/>
        <end position="96"/>
    </location>
</feature>
<dbReference type="EMBL" id="JAAQHG020000013">
    <property type="protein sequence ID" value="KAL1586798.1"/>
    <property type="molecule type" value="Genomic_DNA"/>
</dbReference>
<reference evidence="6 7" key="1">
    <citation type="journal article" date="2020" name="Microbiol. Resour. Announc.">
        <title>Draft Genome Sequence of a Cladosporium Species Isolated from the Mesophotic Ascidian Didemnum maculosum.</title>
        <authorList>
            <person name="Gioti A."/>
            <person name="Siaperas R."/>
            <person name="Nikolaivits E."/>
            <person name="Le Goff G."/>
            <person name="Ouazzani J."/>
            <person name="Kotoulas G."/>
            <person name="Topakas E."/>
        </authorList>
    </citation>
    <scope>NUCLEOTIDE SEQUENCE [LARGE SCALE GENOMIC DNA]</scope>
    <source>
        <strain evidence="6 7">TM138-S3</strain>
    </source>
</reference>
<dbReference type="InterPro" id="IPR003439">
    <property type="entry name" value="ABC_transporter-like_ATP-bd"/>
</dbReference>
<dbReference type="GeneID" id="96006038"/>
<sequence>MLPMVNSTLANENHPFEKTLTCATRFSTSSSQSVPSKMTSNAIQVSCQQTRFHIAEGAENREIDVHDLSISLVSRDAPTGQNTSASKARSSKQRTSGLEILTGAHLRIKSGGRYGFVGRNGTGKSTLLVSISEKLIPALPFDFRVAAMRQVHDKEDGNDKPHSNDTAEDVTVLEYVSQSDVYRNRLNRELAALNTALGDPDGLSVTKTLRSIEYDRAQDELFTADKIARLRSGARGFDARKFLRTQEKATEEARLQLEALELDSKGDSLAEDTQKALALQAALQAEVDLLPVRDVEAKAKGVLAGLGFTDARLSSKISTLSGGWRMRCQLAAALLQTADVLILDEPTNFLDMMGMLWLQKYLEDLRDASPQTAVVLVSHDREFVNATCDELMILRDKQLTYFQGNLESYEKSIRHEILRMSRMKEAQDRQIAHMNKTVANSIQQGKKTGDDNKLRQAKSRQKKLDDRMGMEVSAKGGRFKLNRDLAGYHLSKRDAIEVPKEEEAVSLRFPPAPEMRFQSSLISLENISYRYPRAPKPALQDVNLIVHPGDRIGLLGLNGAGKTTLVQLLTSTNAPTSGTLQTYPRLKVGFYSQHTVDDLARKGAADPSLTALSLLQHSASEKSLPLEDQDARKLLAGTGLAGRTVSDTPVAKLSGGQLVRLALSLLFLDPPHVFVLDEPSTHLDLATVSGLARALQAYDGAVVLVSHDRFMVRTIVEGEAVDVEDSEDEGEGDEEEEEQRRRVVYEVKAGKVKVLAGGVAAWETALEKRLAKAGLL</sequence>
<dbReference type="SUPFAM" id="SSF52540">
    <property type="entry name" value="P-loop containing nucleoside triphosphate hydrolases"/>
    <property type="match status" value="2"/>
</dbReference>
<evidence type="ECO:0000256" key="3">
    <source>
        <dbReference type="ARBA" id="ARBA00022840"/>
    </source>
</evidence>
<keyword evidence="7" id="KW-1185">Reference proteome</keyword>
<dbReference type="RefSeq" id="XP_069229903.1">
    <property type="nucleotide sequence ID" value="XM_069373200.1"/>
</dbReference>
<dbReference type="InterPro" id="IPR050611">
    <property type="entry name" value="ABCF"/>
</dbReference>
<feature type="domain" description="ABC transporter" evidence="5">
    <location>
        <begin position="80"/>
        <end position="421"/>
    </location>
</feature>
<feature type="region of interest" description="Disordered" evidence="4">
    <location>
        <begin position="721"/>
        <end position="740"/>
    </location>
</feature>
<evidence type="ECO:0000313" key="6">
    <source>
        <dbReference type="EMBL" id="KAL1586798.1"/>
    </source>
</evidence>
<evidence type="ECO:0000256" key="4">
    <source>
        <dbReference type="SAM" id="MobiDB-lite"/>
    </source>
</evidence>
<accession>A0AB34KPS9</accession>
<dbReference type="Pfam" id="PF00005">
    <property type="entry name" value="ABC_tran"/>
    <property type="match status" value="2"/>
</dbReference>
<dbReference type="InterPro" id="IPR003593">
    <property type="entry name" value="AAA+_ATPase"/>
</dbReference>